<evidence type="ECO:0000313" key="10">
    <source>
        <dbReference type="EMBL" id="RFT15933.1"/>
    </source>
</evidence>
<dbReference type="EMBL" id="QUAH01000006">
    <property type="protein sequence ID" value="RFT15933.1"/>
    <property type="molecule type" value="Genomic_DNA"/>
</dbReference>
<evidence type="ECO:0000256" key="4">
    <source>
        <dbReference type="ARBA" id="ARBA00022692"/>
    </source>
</evidence>
<dbReference type="AlphaFoldDB" id="A0A3E2BMD7"/>
<comment type="function">
    <text evidence="9">Essential subunit of the Sec protein translocation channel SecYEG. Clamps together the 2 halves of SecY. May contact the channel plug during translocation.</text>
</comment>
<dbReference type="GO" id="GO:0006605">
    <property type="term" value="P:protein targeting"/>
    <property type="evidence" value="ECO:0007669"/>
    <property type="project" value="UniProtKB-UniRule"/>
</dbReference>
<keyword evidence="7 9" id="KW-0811">Translocation</keyword>
<dbReference type="GO" id="GO:0065002">
    <property type="term" value="P:intracellular protein transmembrane transport"/>
    <property type="evidence" value="ECO:0007669"/>
    <property type="project" value="UniProtKB-UniRule"/>
</dbReference>
<keyword evidence="6 9" id="KW-1133">Transmembrane helix</keyword>
<reference evidence="10" key="1">
    <citation type="submission" date="2018-08" db="EMBL/GenBank/DDBJ databases">
        <title>Genome analysis of the thermophilic bacterium of the candidate phylum Aminicenantes from deep subsurface aquifer revealed its physiology and ecological role.</title>
        <authorList>
            <person name="Kadnikov V.V."/>
            <person name="Mardanov A.V."/>
            <person name="Beletsky A.V."/>
            <person name="Karnachuk O.V."/>
            <person name="Ravin N.V."/>
        </authorList>
    </citation>
    <scope>NUCLEOTIDE SEQUENCE [LARGE SCALE GENOMIC DNA]</scope>
    <source>
        <strain evidence="10">BY38</strain>
    </source>
</reference>
<sequence>MKDVRSELKKVTWPAKQEVYGTTIIVIIAVFFFGIYLFFVDVVFSWLIAQVKTFFG</sequence>
<evidence type="ECO:0000256" key="5">
    <source>
        <dbReference type="ARBA" id="ARBA00022927"/>
    </source>
</evidence>
<comment type="subunit">
    <text evidence="9">Component of the Sec protein translocase complex. Heterotrimer consisting of SecY, SecE and SecG subunits. The heterotrimers can form oligomers, although 1 heterotrimer is thought to be able to translocate proteins. Interacts with the ribosome. Interacts with SecDF, and other proteins may be involved. Interacts with SecA.</text>
</comment>
<dbReference type="GO" id="GO:0009306">
    <property type="term" value="P:protein secretion"/>
    <property type="evidence" value="ECO:0007669"/>
    <property type="project" value="UniProtKB-UniRule"/>
</dbReference>
<name>A0A3E2BMD7_9BACT</name>
<evidence type="ECO:0000256" key="9">
    <source>
        <dbReference type="HAMAP-Rule" id="MF_00422"/>
    </source>
</evidence>
<keyword evidence="5 9" id="KW-0653">Protein transport</keyword>
<protein>
    <recommendedName>
        <fullName evidence="9">Protein translocase subunit SecE</fullName>
    </recommendedName>
</protein>
<evidence type="ECO:0000256" key="7">
    <source>
        <dbReference type="ARBA" id="ARBA00023010"/>
    </source>
</evidence>
<feature type="transmembrane region" description="Helical" evidence="9">
    <location>
        <begin position="20"/>
        <end position="49"/>
    </location>
</feature>
<keyword evidence="2 9" id="KW-0813">Transport</keyword>
<dbReference type="PANTHER" id="PTHR33910:SF1">
    <property type="entry name" value="PROTEIN TRANSLOCASE SUBUNIT SECE"/>
    <property type="match status" value="1"/>
</dbReference>
<comment type="subcellular location">
    <subcellularLocation>
        <location evidence="9">Cell membrane</location>
        <topology evidence="9">Single-pass membrane protein</topology>
    </subcellularLocation>
    <subcellularLocation>
        <location evidence="1">Membrane</location>
    </subcellularLocation>
</comment>
<gene>
    <name evidence="9" type="primary">secE</name>
    <name evidence="10" type="ORF">OP8BY_2331</name>
</gene>
<dbReference type="NCBIfam" id="TIGR00964">
    <property type="entry name" value="secE_bact"/>
    <property type="match status" value="1"/>
</dbReference>
<evidence type="ECO:0000256" key="3">
    <source>
        <dbReference type="ARBA" id="ARBA00022475"/>
    </source>
</evidence>
<dbReference type="HAMAP" id="MF_00422">
    <property type="entry name" value="SecE"/>
    <property type="match status" value="1"/>
</dbReference>
<dbReference type="InterPro" id="IPR001901">
    <property type="entry name" value="Translocase_SecE/Sec61-g"/>
</dbReference>
<evidence type="ECO:0000256" key="2">
    <source>
        <dbReference type="ARBA" id="ARBA00022448"/>
    </source>
</evidence>
<keyword evidence="8 9" id="KW-0472">Membrane</keyword>
<dbReference type="InterPro" id="IPR038379">
    <property type="entry name" value="SecE_sf"/>
</dbReference>
<keyword evidence="4 9" id="KW-0812">Transmembrane</keyword>
<comment type="similarity">
    <text evidence="9">Belongs to the SecE/SEC61-gamma family.</text>
</comment>
<evidence type="ECO:0000256" key="8">
    <source>
        <dbReference type="ARBA" id="ARBA00023136"/>
    </source>
</evidence>
<comment type="caution">
    <text evidence="10">The sequence shown here is derived from an EMBL/GenBank/DDBJ whole genome shotgun (WGS) entry which is preliminary data.</text>
</comment>
<keyword evidence="3 9" id="KW-1003">Cell membrane</keyword>
<evidence type="ECO:0000256" key="1">
    <source>
        <dbReference type="ARBA" id="ARBA00004370"/>
    </source>
</evidence>
<dbReference type="GO" id="GO:0008320">
    <property type="term" value="F:protein transmembrane transporter activity"/>
    <property type="evidence" value="ECO:0007669"/>
    <property type="project" value="UniProtKB-UniRule"/>
</dbReference>
<evidence type="ECO:0000256" key="6">
    <source>
        <dbReference type="ARBA" id="ARBA00022989"/>
    </source>
</evidence>
<organism evidence="10">
    <name type="scientific">Candidatus Saccharicenans subterraneus</name>
    <dbReference type="NCBI Taxonomy" id="2508984"/>
    <lineage>
        <taxon>Bacteria</taxon>
        <taxon>Candidatus Aminicenantota</taxon>
        <taxon>Candidatus Aminicenantia</taxon>
        <taxon>Candidatus Aminicenantales</taxon>
        <taxon>Candidatus Saccharicenantaceae</taxon>
        <taxon>Candidatus Saccharicenans</taxon>
    </lineage>
</organism>
<dbReference type="Pfam" id="PF00584">
    <property type="entry name" value="SecE"/>
    <property type="match status" value="1"/>
</dbReference>
<accession>A0A3E2BMD7</accession>
<dbReference type="Gene3D" id="1.20.5.1030">
    <property type="entry name" value="Preprotein translocase secy subunit"/>
    <property type="match status" value="1"/>
</dbReference>
<dbReference type="GO" id="GO:0043952">
    <property type="term" value="P:protein transport by the Sec complex"/>
    <property type="evidence" value="ECO:0007669"/>
    <property type="project" value="UniProtKB-UniRule"/>
</dbReference>
<dbReference type="GO" id="GO:0005886">
    <property type="term" value="C:plasma membrane"/>
    <property type="evidence" value="ECO:0007669"/>
    <property type="project" value="UniProtKB-SubCell"/>
</dbReference>
<dbReference type="PANTHER" id="PTHR33910">
    <property type="entry name" value="PROTEIN TRANSLOCASE SUBUNIT SECE"/>
    <property type="match status" value="1"/>
</dbReference>
<proteinExistence type="inferred from homology"/>
<dbReference type="InterPro" id="IPR005807">
    <property type="entry name" value="SecE_bac"/>
</dbReference>
<dbReference type="Proteomes" id="UP000257323">
    <property type="component" value="Unassembled WGS sequence"/>
</dbReference>